<evidence type="ECO:0000313" key="1">
    <source>
        <dbReference type="EMBL" id="KST69890.1"/>
    </source>
</evidence>
<evidence type="ECO:0000313" key="2">
    <source>
        <dbReference type="Proteomes" id="UP000053372"/>
    </source>
</evidence>
<comment type="caution">
    <text evidence="1">The sequence shown here is derived from an EMBL/GenBank/DDBJ whole genome shotgun (WGS) entry which is preliminary data.</text>
</comment>
<gene>
    <name evidence="1" type="ORF">BC008_05370</name>
</gene>
<keyword evidence="2" id="KW-1185">Reference proteome</keyword>
<dbReference type="Pfam" id="PF08846">
    <property type="entry name" value="DUF1816"/>
    <property type="match status" value="1"/>
</dbReference>
<evidence type="ECO:0008006" key="3">
    <source>
        <dbReference type="Google" id="ProtNLM"/>
    </source>
</evidence>
<protein>
    <recommendedName>
        <fullName evidence="3">DUF1816 domain-containing protein</fullName>
    </recommendedName>
</protein>
<proteinExistence type="predicted"/>
<dbReference type="InterPro" id="IPR014945">
    <property type="entry name" value="DUF1816"/>
</dbReference>
<organism evidence="1 2">
    <name type="scientific">Mastigocoleus testarum BC008</name>
    <dbReference type="NCBI Taxonomy" id="371196"/>
    <lineage>
        <taxon>Bacteria</taxon>
        <taxon>Bacillati</taxon>
        <taxon>Cyanobacteriota</taxon>
        <taxon>Cyanophyceae</taxon>
        <taxon>Nostocales</taxon>
        <taxon>Hapalosiphonaceae</taxon>
        <taxon>Mastigocoleus</taxon>
    </lineage>
</organism>
<dbReference type="Proteomes" id="UP000053372">
    <property type="component" value="Unassembled WGS sequence"/>
</dbReference>
<sequence>MSLLKEFPFLSKSNTPYWIKITTNRPRCTYYFGPFASSREAEIYEDGYIEDLVQEKALGICVETKQFEPEYLTICEEE</sequence>
<name>A0A0V7ZZH2_9CYAN</name>
<accession>A0A0V7ZZH2</accession>
<dbReference type="EMBL" id="LMTZ01000012">
    <property type="protein sequence ID" value="KST69890.1"/>
    <property type="molecule type" value="Genomic_DNA"/>
</dbReference>
<reference evidence="1 2" key="1">
    <citation type="journal article" date="2015" name="Genome Announc.">
        <title>Draft Genome of the Euendolithic (true boring) Cyanobacterium Mastigocoleus testarum strain BC008.</title>
        <authorList>
            <person name="Guida B.S."/>
            <person name="Garcia-Pichel F."/>
        </authorList>
    </citation>
    <scope>NUCLEOTIDE SEQUENCE [LARGE SCALE GENOMIC DNA]</scope>
    <source>
        <strain evidence="1 2">BC008</strain>
    </source>
</reference>
<dbReference type="AlphaFoldDB" id="A0A0V7ZZH2"/>